<comment type="caution">
    <text evidence="2">The sequence shown here is derived from an EMBL/GenBank/DDBJ whole genome shotgun (WGS) entry which is preliminary data.</text>
</comment>
<keyword evidence="1" id="KW-0472">Membrane</keyword>
<feature type="transmembrane region" description="Helical" evidence="1">
    <location>
        <begin position="83"/>
        <end position="105"/>
    </location>
</feature>
<proteinExistence type="predicted"/>
<name>A0ABT9ZW38_9BACI</name>
<dbReference type="RefSeq" id="WP_307326366.1">
    <property type="nucleotide sequence ID" value="NZ_JAUSUG010000010.1"/>
</dbReference>
<keyword evidence="1" id="KW-1133">Transmembrane helix</keyword>
<feature type="transmembrane region" description="Helical" evidence="1">
    <location>
        <begin position="48"/>
        <end position="71"/>
    </location>
</feature>
<keyword evidence="3" id="KW-1185">Reference proteome</keyword>
<feature type="transmembrane region" description="Helical" evidence="1">
    <location>
        <begin position="218"/>
        <end position="240"/>
    </location>
</feature>
<dbReference type="Proteomes" id="UP001230005">
    <property type="component" value="Unassembled WGS sequence"/>
</dbReference>
<feature type="transmembrane region" description="Helical" evidence="1">
    <location>
        <begin position="184"/>
        <end position="206"/>
    </location>
</feature>
<feature type="transmembrane region" description="Helical" evidence="1">
    <location>
        <begin position="311"/>
        <end position="327"/>
    </location>
</feature>
<feature type="transmembrane region" description="Helical" evidence="1">
    <location>
        <begin position="160"/>
        <end position="178"/>
    </location>
</feature>
<evidence type="ECO:0000313" key="2">
    <source>
        <dbReference type="EMBL" id="MDQ0255441.1"/>
    </source>
</evidence>
<protein>
    <submittedName>
        <fullName evidence="2">MFS family permease</fullName>
    </submittedName>
</protein>
<sequence>MLAMGAVYQLIAVVTQQSIYSIKLGFIHFGLYSIGVFGLYISLGSFELTGMIIFGSLTVGAVIIFLVNVFLTIQHSRLKNTVISASTSALFYLGLTVISGVLIVLNFQFSILGEFHHVLLIGHLWMGLIGWFLFLIVGYSFKMLPMFYLAHGHKESWQKWILISLHLCIWVGIFGAVIGKGTSILPIGLGLLTMGLVMFIVQIREIQKKRFKKNPGKGIVFFVFLVYFFTLLVGGLFIVSLVNPHFIWQSNLLTLILVFYILGFVSLSILAYLSKIIPFLWWTFRYGKQVGQQETPSLAIMIDETVVHRKLWLLFISLLLFIVGLGTGESFVIAATSILFAFSTVYYLFTIVKAFTY</sequence>
<dbReference type="EMBL" id="JAUSUG010000010">
    <property type="protein sequence ID" value="MDQ0255441.1"/>
    <property type="molecule type" value="Genomic_DNA"/>
</dbReference>
<feature type="transmembrane region" description="Helical" evidence="1">
    <location>
        <begin position="20"/>
        <end position="42"/>
    </location>
</feature>
<feature type="transmembrane region" description="Helical" evidence="1">
    <location>
        <begin position="117"/>
        <end position="139"/>
    </location>
</feature>
<feature type="transmembrane region" description="Helical" evidence="1">
    <location>
        <begin position="252"/>
        <end position="273"/>
    </location>
</feature>
<accession>A0ABT9ZW38</accession>
<keyword evidence="1" id="KW-0812">Transmembrane</keyword>
<reference evidence="2 3" key="1">
    <citation type="submission" date="2023-07" db="EMBL/GenBank/DDBJ databases">
        <title>Genomic Encyclopedia of Type Strains, Phase IV (KMG-IV): sequencing the most valuable type-strain genomes for metagenomic binning, comparative biology and taxonomic classification.</title>
        <authorList>
            <person name="Goeker M."/>
        </authorList>
    </citation>
    <scope>NUCLEOTIDE SEQUENCE [LARGE SCALE GENOMIC DNA]</scope>
    <source>
        <strain evidence="2 3">DSM 9768</strain>
    </source>
</reference>
<gene>
    <name evidence="2" type="ORF">J2S74_002823</name>
</gene>
<evidence type="ECO:0000256" key="1">
    <source>
        <dbReference type="SAM" id="Phobius"/>
    </source>
</evidence>
<evidence type="ECO:0000313" key="3">
    <source>
        <dbReference type="Proteomes" id="UP001230005"/>
    </source>
</evidence>
<feature type="transmembrane region" description="Helical" evidence="1">
    <location>
        <begin position="333"/>
        <end position="352"/>
    </location>
</feature>
<organism evidence="2 3">
    <name type="scientific">Evansella vedderi</name>
    <dbReference type="NCBI Taxonomy" id="38282"/>
    <lineage>
        <taxon>Bacteria</taxon>
        <taxon>Bacillati</taxon>
        <taxon>Bacillota</taxon>
        <taxon>Bacilli</taxon>
        <taxon>Bacillales</taxon>
        <taxon>Bacillaceae</taxon>
        <taxon>Evansella</taxon>
    </lineage>
</organism>